<evidence type="ECO:0000256" key="1">
    <source>
        <dbReference type="ARBA" id="ARBA00001946"/>
    </source>
</evidence>
<dbReference type="PROSITE" id="PS00710">
    <property type="entry name" value="PGM_PMM"/>
    <property type="match status" value="1"/>
</dbReference>
<evidence type="ECO:0000313" key="13">
    <source>
        <dbReference type="Proteomes" id="UP001164305"/>
    </source>
</evidence>
<dbReference type="PANTHER" id="PTHR45745:SF1">
    <property type="entry name" value="PHOSPHOGLUCOMUTASE 2B-RELATED"/>
    <property type="match status" value="1"/>
</dbReference>
<dbReference type="CDD" id="cd05801">
    <property type="entry name" value="PGM_like3"/>
    <property type="match status" value="1"/>
</dbReference>
<dbReference type="GO" id="GO:0004614">
    <property type="term" value="F:phosphoglucomutase activity"/>
    <property type="evidence" value="ECO:0007669"/>
    <property type="project" value="UniProtKB-EC"/>
</dbReference>
<evidence type="ECO:0000256" key="6">
    <source>
        <dbReference type="ARBA" id="ARBA00023235"/>
    </source>
</evidence>
<dbReference type="PANTHER" id="PTHR45745">
    <property type="entry name" value="PHOSPHOMANNOMUTASE 45A"/>
    <property type="match status" value="1"/>
</dbReference>
<dbReference type="InterPro" id="IPR005852">
    <property type="entry name" value="PGM_a-D-Glc-sp"/>
</dbReference>
<feature type="domain" description="Alpha-D-phosphohexomutase alpha/beta/alpha" evidence="11">
    <location>
        <begin position="321"/>
        <end position="441"/>
    </location>
</feature>
<dbReference type="InterPro" id="IPR005845">
    <property type="entry name" value="A-D-PHexomutase_a/b/a-II"/>
</dbReference>
<evidence type="ECO:0000256" key="4">
    <source>
        <dbReference type="ARBA" id="ARBA00022723"/>
    </source>
</evidence>
<evidence type="ECO:0000256" key="2">
    <source>
        <dbReference type="ARBA" id="ARBA00010231"/>
    </source>
</evidence>
<evidence type="ECO:0000256" key="5">
    <source>
        <dbReference type="ARBA" id="ARBA00022842"/>
    </source>
</evidence>
<dbReference type="Gene3D" id="3.40.120.10">
    <property type="entry name" value="Alpha-D-Glucose-1,6-Bisphosphate, subunit A, domain 3"/>
    <property type="match status" value="3"/>
</dbReference>
<name>A0ABY6G3N3_9MICO</name>
<proteinExistence type="inferred from homology"/>
<evidence type="ECO:0000256" key="7">
    <source>
        <dbReference type="RuleBase" id="RU004326"/>
    </source>
</evidence>
<feature type="domain" description="Alpha-D-phosphohexomutase C-terminal" evidence="8">
    <location>
        <begin position="485"/>
        <end position="534"/>
    </location>
</feature>
<evidence type="ECO:0000313" key="12">
    <source>
        <dbReference type="EMBL" id="UYG17236.1"/>
    </source>
</evidence>
<dbReference type="Pfam" id="PF02880">
    <property type="entry name" value="PGM_PMM_III"/>
    <property type="match status" value="1"/>
</dbReference>
<keyword evidence="4 7" id="KW-0479">Metal-binding</keyword>
<keyword evidence="13" id="KW-1185">Reference proteome</keyword>
<dbReference type="InterPro" id="IPR005846">
    <property type="entry name" value="A-D-PHexomutase_a/b/a-III"/>
</dbReference>
<feature type="domain" description="Alpha-D-phosphohexomutase alpha/beta/alpha" evidence="9">
    <location>
        <begin position="39"/>
        <end position="181"/>
    </location>
</feature>
<accession>A0ABY6G3N3</accession>
<dbReference type="InterPro" id="IPR005843">
    <property type="entry name" value="A-D-PHexomutase_C"/>
</dbReference>
<keyword evidence="6 12" id="KW-0413">Isomerase</keyword>
<dbReference type="Gene3D" id="3.30.310.50">
    <property type="entry name" value="Alpha-D-phosphohexomutase, C-terminal domain"/>
    <property type="match status" value="1"/>
</dbReference>
<gene>
    <name evidence="12" type="primary">pgm</name>
    <name evidence="12" type="ORF">BRM3_02015</name>
</gene>
<sequence>MHPRAGQKALPEDLIDVEAVLDAYYDKHPDASNPDQAVSFGTSGHRGSSLDTAFNEDHIAATTQAIVEYRTAQGISGPLFIGRDTHALSRPAFDTALEVLIGNGAEVLVDSRDSYTPTPAVSHAILKYNRGKALDDPSRSDGIVVTPSHNPPRDGGFKYNPPNGGPADTDATSWIADRANELLLAGLEGVQRTERSAALAAAGRYDFCHEYVSDLPNVVDVDAIRRAGVKIGADPLGGAAVDYWAEIAEMHDLDLTVVNPEVDPRWSFMTLDRDGKIRMDCSSPWAMASLLEVKDQYDIATGNDADSDRHGIVTPDAGLMNPNHYLAVAIEYLFTHRPTWPGDAKVGKTCVSSSLIDRVVASIGRELWEVPVGFKWFVPGLVDSSVGFGGEESAGASFLRMDGTVWTTDKDGIIMALLASEILAVTGKTPSQLHEEQVERFGASSYDRIDAPANREQKARLKNLSAEEVSATELAGETITAKMTNAPSGAPIGGLKVTTESAWFAARPSGTEDVYKIYAESFRGEEHLREVQEAAKQVVDGALGS</sequence>
<protein>
    <submittedName>
        <fullName evidence="12">Phosphoglucomutase (Alpha-D-glucose-1,6-bisphosphate-dependent)</fullName>
        <ecNumber evidence="12">5.4.2.2</ecNumber>
    </submittedName>
</protein>
<dbReference type="Proteomes" id="UP001164305">
    <property type="component" value="Chromosome"/>
</dbReference>
<dbReference type="SUPFAM" id="SSF53738">
    <property type="entry name" value="Phosphoglucomutase, first 3 domains"/>
    <property type="match status" value="3"/>
</dbReference>
<evidence type="ECO:0000259" key="8">
    <source>
        <dbReference type="Pfam" id="PF00408"/>
    </source>
</evidence>
<dbReference type="Pfam" id="PF02878">
    <property type="entry name" value="PGM_PMM_I"/>
    <property type="match status" value="1"/>
</dbReference>
<dbReference type="SUPFAM" id="SSF55957">
    <property type="entry name" value="Phosphoglucomutase, C-terminal domain"/>
    <property type="match status" value="1"/>
</dbReference>
<feature type="domain" description="Alpha-D-phosphohexomutase alpha/beta/alpha" evidence="10">
    <location>
        <begin position="210"/>
        <end position="315"/>
    </location>
</feature>
<evidence type="ECO:0000256" key="3">
    <source>
        <dbReference type="ARBA" id="ARBA00022553"/>
    </source>
</evidence>
<evidence type="ECO:0000259" key="10">
    <source>
        <dbReference type="Pfam" id="PF02879"/>
    </source>
</evidence>
<dbReference type="InterPro" id="IPR036900">
    <property type="entry name" value="A-D-PHexomutase_C_sf"/>
</dbReference>
<dbReference type="Pfam" id="PF00408">
    <property type="entry name" value="PGM_PMM_IV"/>
    <property type="match status" value="1"/>
</dbReference>
<evidence type="ECO:0000259" key="9">
    <source>
        <dbReference type="Pfam" id="PF02878"/>
    </source>
</evidence>
<dbReference type="EMBL" id="CP107020">
    <property type="protein sequence ID" value="UYG17236.1"/>
    <property type="molecule type" value="Genomic_DNA"/>
</dbReference>
<evidence type="ECO:0000259" key="11">
    <source>
        <dbReference type="Pfam" id="PF02880"/>
    </source>
</evidence>
<dbReference type="InterPro" id="IPR016055">
    <property type="entry name" value="A-D-PHexomutase_a/b/a-I/II/III"/>
</dbReference>
<comment type="cofactor">
    <cofactor evidence="1">
        <name>Mg(2+)</name>
        <dbReference type="ChEBI" id="CHEBI:18420"/>
    </cofactor>
</comment>
<dbReference type="InterPro" id="IPR016066">
    <property type="entry name" value="A-D-PHexomutase_CS"/>
</dbReference>
<dbReference type="NCBIfam" id="TIGR01132">
    <property type="entry name" value="pgm"/>
    <property type="match status" value="1"/>
</dbReference>
<dbReference type="EC" id="5.4.2.2" evidence="12"/>
<keyword evidence="3" id="KW-0597">Phosphoprotein</keyword>
<keyword evidence="5 7" id="KW-0460">Magnesium</keyword>
<comment type="similarity">
    <text evidence="2 7">Belongs to the phosphohexose mutase family.</text>
</comment>
<dbReference type="Pfam" id="PF02879">
    <property type="entry name" value="PGM_PMM_II"/>
    <property type="match status" value="1"/>
</dbReference>
<dbReference type="InterPro" id="IPR005844">
    <property type="entry name" value="A-D-PHexomutase_a/b/a-I"/>
</dbReference>
<dbReference type="RefSeq" id="WP_263594445.1">
    <property type="nucleotide sequence ID" value="NZ_CP107020.1"/>
</dbReference>
<organism evidence="12 13">
    <name type="scientific">Brachybacterium huguangmaarense</name>
    <dbReference type="NCBI Taxonomy" id="1652028"/>
    <lineage>
        <taxon>Bacteria</taxon>
        <taxon>Bacillati</taxon>
        <taxon>Actinomycetota</taxon>
        <taxon>Actinomycetes</taxon>
        <taxon>Micrococcales</taxon>
        <taxon>Dermabacteraceae</taxon>
        <taxon>Brachybacterium</taxon>
    </lineage>
</organism>
<reference evidence="12" key="1">
    <citation type="submission" date="2022-10" db="EMBL/GenBank/DDBJ databases">
        <title>Whole-Genome Sequencing of Brachybacterium huguangmaarense BRM-3, Isolated from Betula schmidtii.</title>
        <authorList>
            <person name="Haam D."/>
        </authorList>
    </citation>
    <scope>NUCLEOTIDE SEQUENCE</scope>
    <source>
        <strain evidence="12">BRM-3</strain>
    </source>
</reference>